<comment type="subcellular location">
    <subcellularLocation>
        <location evidence="1">Cell membrane</location>
        <topology evidence="1">Multi-pass membrane protein</topology>
    </subcellularLocation>
</comment>
<name>A0A1C4DVQ3_9BACT</name>
<protein>
    <submittedName>
        <fullName evidence="8">Membrane protein</fullName>
    </submittedName>
</protein>
<evidence type="ECO:0000256" key="2">
    <source>
        <dbReference type="ARBA" id="ARBA00022475"/>
    </source>
</evidence>
<dbReference type="EMBL" id="FMAR01000006">
    <property type="protein sequence ID" value="SCC35362.1"/>
    <property type="molecule type" value="Genomic_DNA"/>
</dbReference>
<dbReference type="InterPro" id="IPR017039">
    <property type="entry name" value="Virul_fac_BrkB"/>
</dbReference>
<dbReference type="AlphaFoldDB" id="A0A1C4DVQ3"/>
<dbReference type="PANTHER" id="PTHR30213:SF1">
    <property type="entry name" value="INNER MEMBRANE PROTEIN YHJD"/>
    <property type="match status" value="1"/>
</dbReference>
<evidence type="ECO:0000313" key="9">
    <source>
        <dbReference type="Proteomes" id="UP000242818"/>
    </source>
</evidence>
<dbReference type="PIRSF" id="PIRSF035875">
    <property type="entry name" value="RNase_BN"/>
    <property type="match status" value="1"/>
</dbReference>
<feature type="transmembrane region" description="Helical" evidence="7">
    <location>
        <begin position="145"/>
        <end position="169"/>
    </location>
</feature>
<dbReference type="PANTHER" id="PTHR30213">
    <property type="entry name" value="INNER MEMBRANE PROTEIN YHJD"/>
    <property type="match status" value="1"/>
</dbReference>
<feature type="transmembrane region" description="Helical" evidence="7">
    <location>
        <begin position="104"/>
        <end position="124"/>
    </location>
</feature>
<gene>
    <name evidence="8" type="ORF">GA0116948_106140</name>
</gene>
<feature type="transmembrane region" description="Helical" evidence="7">
    <location>
        <begin position="189"/>
        <end position="212"/>
    </location>
</feature>
<keyword evidence="4 7" id="KW-1133">Transmembrane helix</keyword>
<dbReference type="Pfam" id="PF03631">
    <property type="entry name" value="Virul_fac_BrkB"/>
    <property type="match status" value="1"/>
</dbReference>
<dbReference type="NCBIfam" id="TIGR00765">
    <property type="entry name" value="yihY_not_rbn"/>
    <property type="match status" value="1"/>
</dbReference>
<sequence length="332" mass="36640">MFLIPSSHMKQPFSVKAYWQVLKLAGANFMTDKVLKLSASLAYYTIFSIAPMTIVIMTLLRIFIGQDAINGLVYGRIKGLVGPEVALQMQDMIKNVALYNHGTLAAVMGVITLIIGATSVFSEIQDSINMIWQLKAKPKTGLLKVVLNRLLSFSMIISMGFILLVSLMLNGLIELLSNRLTQLFPEVTVVLVYIVNVAVTFLIIASLFAGIFKILPDARIRWGHVAVGAITTAVLFMLGRLGIGFYLGMSKISSSYGAASSIVIILLWVYYSAAILYFGAEFTRAWVHHQGARIYPNDYAVWVKQVSEESTEPLDKMRRQQEAGPAEPPALP</sequence>
<feature type="transmembrane region" description="Helical" evidence="7">
    <location>
        <begin position="41"/>
        <end position="64"/>
    </location>
</feature>
<evidence type="ECO:0000256" key="4">
    <source>
        <dbReference type="ARBA" id="ARBA00022989"/>
    </source>
</evidence>
<accession>A0A1C4DVQ3</accession>
<evidence type="ECO:0000256" key="3">
    <source>
        <dbReference type="ARBA" id="ARBA00022692"/>
    </source>
</evidence>
<organism evidence="8 9">
    <name type="scientific">Chitinophaga costaii</name>
    <dbReference type="NCBI Taxonomy" id="1335309"/>
    <lineage>
        <taxon>Bacteria</taxon>
        <taxon>Pseudomonadati</taxon>
        <taxon>Bacteroidota</taxon>
        <taxon>Chitinophagia</taxon>
        <taxon>Chitinophagales</taxon>
        <taxon>Chitinophagaceae</taxon>
        <taxon>Chitinophaga</taxon>
    </lineage>
</organism>
<dbReference type="STRING" id="1335309.GA0116948_106140"/>
<evidence type="ECO:0000256" key="5">
    <source>
        <dbReference type="ARBA" id="ARBA00023136"/>
    </source>
</evidence>
<feature type="region of interest" description="Disordered" evidence="6">
    <location>
        <begin position="309"/>
        <end position="332"/>
    </location>
</feature>
<keyword evidence="3 7" id="KW-0812">Transmembrane</keyword>
<evidence type="ECO:0000256" key="6">
    <source>
        <dbReference type="SAM" id="MobiDB-lite"/>
    </source>
</evidence>
<keyword evidence="5 7" id="KW-0472">Membrane</keyword>
<feature type="transmembrane region" description="Helical" evidence="7">
    <location>
        <begin position="259"/>
        <end position="280"/>
    </location>
</feature>
<evidence type="ECO:0000256" key="7">
    <source>
        <dbReference type="SAM" id="Phobius"/>
    </source>
</evidence>
<reference evidence="8 9" key="1">
    <citation type="submission" date="2016-08" db="EMBL/GenBank/DDBJ databases">
        <authorList>
            <person name="Seilhamer J.J."/>
        </authorList>
    </citation>
    <scope>NUCLEOTIDE SEQUENCE [LARGE SCALE GENOMIC DNA]</scope>
    <source>
        <strain evidence="8 9">A37T2</strain>
    </source>
</reference>
<feature type="transmembrane region" description="Helical" evidence="7">
    <location>
        <begin position="224"/>
        <end position="247"/>
    </location>
</feature>
<evidence type="ECO:0000256" key="1">
    <source>
        <dbReference type="ARBA" id="ARBA00004651"/>
    </source>
</evidence>
<evidence type="ECO:0000313" key="8">
    <source>
        <dbReference type="EMBL" id="SCC35362.1"/>
    </source>
</evidence>
<keyword evidence="2" id="KW-1003">Cell membrane</keyword>
<dbReference type="GO" id="GO:0005886">
    <property type="term" value="C:plasma membrane"/>
    <property type="evidence" value="ECO:0007669"/>
    <property type="project" value="UniProtKB-SubCell"/>
</dbReference>
<dbReference type="Proteomes" id="UP000242818">
    <property type="component" value="Unassembled WGS sequence"/>
</dbReference>
<keyword evidence="9" id="KW-1185">Reference proteome</keyword>
<proteinExistence type="predicted"/>